<feature type="chain" id="PRO_5004878603" description="Copper chaperone PCu(A)C" evidence="1">
    <location>
        <begin position="20"/>
        <end position="157"/>
    </location>
</feature>
<dbReference type="InterPro" id="IPR058248">
    <property type="entry name" value="Lxx211020-like"/>
</dbReference>
<dbReference type="OrthoDB" id="9796962at2"/>
<organism evidence="2 3">
    <name type="scientific">Candidatus Competibacter denitrificans Run_A_D11</name>
    <dbReference type="NCBI Taxonomy" id="1400863"/>
    <lineage>
        <taxon>Bacteria</taxon>
        <taxon>Pseudomonadati</taxon>
        <taxon>Pseudomonadota</taxon>
        <taxon>Gammaproteobacteria</taxon>
        <taxon>Candidatus Competibacteraceae</taxon>
        <taxon>Candidatus Competibacter</taxon>
    </lineage>
</organism>
<dbReference type="SUPFAM" id="SSF110087">
    <property type="entry name" value="DR1885-like metal-binding protein"/>
    <property type="match status" value="1"/>
</dbReference>
<dbReference type="Proteomes" id="UP000035760">
    <property type="component" value="Unassembled WGS sequence"/>
</dbReference>
<protein>
    <recommendedName>
        <fullName evidence="4">Copper chaperone PCu(A)C</fullName>
    </recommendedName>
</protein>
<name>W6M1V1_9GAMM</name>
<dbReference type="AlphaFoldDB" id="W6M1V1"/>
<dbReference type="InterPro" id="IPR007410">
    <property type="entry name" value="LpqE-like"/>
</dbReference>
<dbReference type="EMBL" id="CBTJ020000020">
    <property type="protein sequence ID" value="CDI01417.1"/>
    <property type="molecule type" value="Genomic_DNA"/>
</dbReference>
<reference evidence="2" key="1">
    <citation type="submission" date="2013-07" db="EMBL/GenBank/DDBJ databases">
        <authorList>
            <person name="McIlroy S."/>
        </authorList>
    </citation>
    <scope>NUCLEOTIDE SEQUENCE [LARGE SCALE GENOMIC DNA]</scope>
    <source>
        <strain evidence="2">Run_A_D11</strain>
    </source>
</reference>
<dbReference type="InterPro" id="IPR036182">
    <property type="entry name" value="PCuAC_sf"/>
</dbReference>
<dbReference type="Pfam" id="PF04314">
    <property type="entry name" value="PCuAC"/>
    <property type="match status" value="1"/>
</dbReference>
<proteinExistence type="predicted"/>
<keyword evidence="1" id="KW-0732">Signal</keyword>
<dbReference type="PANTHER" id="PTHR36302:SF1">
    <property type="entry name" value="COPPER CHAPERONE PCU(A)C"/>
    <property type="match status" value="1"/>
</dbReference>
<dbReference type="Gene3D" id="2.60.40.1890">
    <property type="entry name" value="PCu(A)C copper chaperone"/>
    <property type="match status" value="1"/>
</dbReference>
<gene>
    <name evidence="2" type="ORF">BN873_150205</name>
</gene>
<keyword evidence="3" id="KW-1185">Reference proteome</keyword>
<sequence>MKTTLSCLFLLMLSAPAFAAGEGGGIRIENARLPEMPPAAKTAAIYLDIVNSGAADRLLSAQAEATANQTELHATQFEGDIMRMRKIEAVDLAAGATTALKPGGLHIMLIELKQPLRASQSVPLALRFEKAGTVQITVPVLKREGAAAAASHAGHGQ</sequence>
<dbReference type="RefSeq" id="WP_048670522.1">
    <property type="nucleotide sequence ID" value="NZ_CBTJ020000020.1"/>
</dbReference>
<evidence type="ECO:0000313" key="3">
    <source>
        <dbReference type="Proteomes" id="UP000035760"/>
    </source>
</evidence>
<feature type="signal peptide" evidence="1">
    <location>
        <begin position="1"/>
        <end position="19"/>
    </location>
</feature>
<reference evidence="2" key="2">
    <citation type="submission" date="2014-03" db="EMBL/GenBank/DDBJ databases">
        <title>Candidatus Competibacter-lineage genomes retrieved from metagenomes reveal functional metabolic diversity.</title>
        <authorList>
            <person name="McIlroy S.J."/>
            <person name="Albertsen M."/>
            <person name="Andresen E.K."/>
            <person name="Saunders A.M."/>
            <person name="Kristiansen R."/>
            <person name="Stokholm-Bjerregaard M."/>
            <person name="Nielsen K.L."/>
            <person name="Nielsen P.H."/>
        </authorList>
    </citation>
    <scope>NUCLEOTIDE SEQUENCE</scope>
    <source>
        <strain evidence="2">Run_A_D11</strain>
    </source>
</reference>
<accession>W6M1V1</accession>
<dbReference type="STRING" id="1400863.BN873_150205"/>
<evidence type="ECO:0000313" key="2">
    <source>
        <dbReference type="EMBL" id="CDI01417.1"/>
    </source>
</evidence>
<comment type="caution">
    <text evidence="2">The sequence shown here is derived from an EMBL/GenBank/DDBJ whole genome shotgun (WGS) entry which is preliminary data.</text>
</comment>
<dbReference type="PANTHER" id="PTHR36302">
    <property type="entry name" value="BLR7088 PROTEIN"/>
    <property type="match status" value="1"/>
</dbReference>
<evidence type="ECO:0008006" key="4">
    <source>
        <dbReference type="Google" id="ProtNLM"/>
    </source>
</evidence>
<evidence type="ECO:0000256" key="1">
    <source>
        <dbReference type="SAM" id="SignalP"/>
    </source>
</evidence>